<evidence type="ECO:0000313" key="1">
    <source>
        <dbReference type="EMBL" id="SET75625.1"/>
    </source>
</evidence>
<name>A0A1I0GYK1_9BACT</name>
<protein>
    <recommendedName>
        <fullName evidence="3">Outer membrane protein beta-barrel domain-containing protein</fullName>
    </recommendedName>
</protein>
<reference evidence="1 2" key="1">
    <citation type="submission" date="2016-10" db="EMBL/GenBank/DDBJ databases">
        <authorList>
            <person name="de Groot N.N."/>
        </authorList>
    </citation>
    <scope>NUCLEOTIDE SEQUENCE [LARGE SCALE GENOMIC DNA]</scope>
    <source>
        <strain evidence="1 2">DSM 25947</strain>
    </source>
</reference>
<dbReference type="Gene3D" id="2.40.160.20">
    <property type="match status" value="1"/>
</dbReference>
<proteinExistence type="predicted"/>
<accession>A0A1I0GYK1</accession>
<dbReference type="InterPro" id="IPR011250">
    <property type="entry name" value="OMP/PagP_B-barrel"/>
</dbReference>
<sequence>MVVRKLLFVFVLVVVGAFSVNAQLLGLRIAANSGMLISELGTSDVPHPDALLASPATSSEKFTPQLSAGLEAELLIQISEKTYFGVELDYTHLKGFNDDPPVFNYFLTPYFQQYQNEFIISPLEYNTRLFNVAVNYKYFFMPDKVWTPFVKLTGVVALVGTELKYRDFSPEEYFPDVDWNLIDYAFNEGADVLYARGTSTSEQKKWPAFHVGGGIGFDYALSDRLLFEIDGTCTVLNSGIIDGVPNFTYSREEGAELLKYNRRLSLTTQISVGLVYLFEIGDGGRGSGGRIDPNLPFFRNKH</sequence>
<evidence type="ECO:0008006" key="3">
    <source>
        <dbReference type="Google" id="ProtNLM"/>
    </source>
</evidence>
<dbReference type="SUPFAM" id="SSF56925">
    <property type="entry name" value="OMPA-like"/>
    <property type="match status" value="1"/>
</dbReference>
<organism evidence="1 2">
    <name type="scientific">Draconibacterium orientale</name>
    <dbReference type="NCBI Taxonomy" id="1168034"/>
    <lineage>
        <taxon>Bacteria</taxon>
        <taxon>Pseudomonadati</taxon>
        <taxon>Bacteroidota</taxon>
        <taxon>Bacteroidia</taxon>
        <taxon>Marinilabiliales</taxon>
        <taxon>Prolixibacteraceae</taxon>
        <taxon>Draconibacterium</taxon>
    </lineage>
</organism>
<dbReference type="EMBL" id="FOHT01000022">
    <property type="protein sequence ID" value="SET75625.1"/>
    <property type="molecule type" value="Genomic_DNA"/>
</dbReference>
<dbReference type="AlphaFoldDB" id="A0A1I0GYK1"/>
<evidence type="ECO:0000313" key="2">
    <source>
        <dbReference type="Proteomes" id="UP000181981"/>
    </source>
</evidence>
<gene>
    <name evidence="1" type="ORF">SAMN05444285_12231</name>
</gene>
<dbReference type="Proteomes" id="UP000181981">
    <property type="component" value="Unassembled WGS sequence"/>
</dbReference>